<evidence type="ECO:0000313" key="2">
    <source>
        <dbReference type="EMBL" id="ORY03727.1"/>
    </source>
</evidence>
<dbReference type="EMBL" id="MCFE01000043">
    <property type="protein sequence ID" value="ORY03727.1"/>
    <property type="molecule type" value="Genomic_DNA"/>
</dbReference>
<evidence type="ECO:0000313" key="3">
    <source>
        <dbReference type="Proteomes" id="UP000193498"/>
    </source>
</evidence>
<dbReference type="AlphaFoldDB" id="A0A1Y1Z1A1"/>
<dbReference type="SUPFAM" id="SSF57756">
    <property type="entry name" value="Retrovirus zinc finger-like domains"/>
    <property type="match status" value="1"/>
</dbReference>
<proteinExistence type="predicted"/>
<dbReference type="Gene3D" id="4.10.60.10">
    <property type="entry name" value="Zinc finger, CCHC-type"/>
    <property type="match status" value="1"/>
</dbReference>
<evidence type="ECO:0008006" key="4">
    <source>
        <dbReference type="Google" id="ProtNLM"/>
    </source>
</evidence>
<dbReference type="InParanoid" id="A0A1Y1Z1A1"/>
<dbReference type="GO" id="GO:0008270">
    <property type="term" value="F:zinc ion binding"/>
    <property type="evidence" value="ECO:0007669"/>
    <property type="project" value="InterPro"/>
</dbReference>
<keyword evidence="3" id="KW-1185">Reference proteome</keyword>
<name>A0A1Y1Z1A1_9FUNG</name>
<dbReference type="Proteomes" id="UP000193498">
    <property type="component" value="Unassembled WGS sequence"/>
</dbReference>
<dbReference type="InterPro" id="IPR036875">
    <property type="entry name" value="Znf_CCHC_sf"/>
</dbReference>
<organism evidence="2 3">
    <name type="scientific">Basidiobolus meristosporus CBS 931.73</name>
    <dbReference type="NCBI Taxonomy" id="1314790"/>
    <lineage>
        <taxon>Eukaryota</taxon>
        <taxon>Fungi</taxon>
        <taxon>Fungi incertae sedis</taxon>
        <taxon>Zoopagomycota</taxon>
        <taxon>Entomophthoromycotina</taxon>
        <taxon>Basidiobolomycetes</taxon>
        <taxon>Basidiobolales</taxon>
        <taxon>Basidiobolaceae</taxon>
        <taxon>Basidiobolus</taxon>
    </lineage>
</organism>
<dbReference type="GO" id="GO:0003676">
    <property type="term" value="F:nucleic acid binding"/>
    <property type="evidence" value="ECO:0007669"/>
    <property type="project" value="InterPro"/>
</dbReference>
<feature type="region of interest" description="Disordered" evidence="1">
    <location>
        <begin position="192"/>
        <end position="218"/>
    </location>
</feature>
<comment type="caution">
    <text evidence="2">The sequence shown here is derived from an EMBL/GenBank/DDBJ whole genome shotgun (WGS) entry which is preliminary data.</text>
</comment>
<reference evidence="2 3" key="1">
    <citation type="submission" date="2016-07" db="EMBL/GenBank/DDBJ databases">
        <title>Pervasive Adenine N6-methylation of Active Genes in Fungi.</title>
        <authorList>
            <consortium name="DOE Joint Genome Institute"/>
            <person name="Mondo S.J."/>
            <person name="Dannebaum R.O."/>
            <person name="Kuo R.C."/>
            <person name="Labutti K."/>
            <person name="Haridas S."/>
            <person name="Kuo A."/>
            <person name="Salamov A."/>
            <person name="Ahrendt S.R."/>
            <person name="Lipzen A."/>
            <person name="Sullivan W."/>
            <person name="Andreopoulos W.B."/>
            <person name="Clum A."/>
            <person name="Lindquist E."/>
            <person name="Daum C."/>
            <person name="Ramamoorthy G.K."/>
            <person name="Gryganskyi A."/>
            <person name="Culley D."/>
            <person name="Magnuson J.K."/>
            <person name="James T.Y."/>
            <person name="O'Malley M.A."/>
            <person name="Stajich J.E."/>
            <person name="Spatafora J.W."/>
            <person name="Visel A."/>
            <person name="Grigoriev I.V."/>
        </authorList>
    </citation>
    <scope>NUCLEOTIDE SEQUENCE [LARGE SCALE GENOMIC DNA]</scope>
    <source>
        <strain evidence="2 3">CBS 931.73</strain>
    </source>
</reference>
<evidence type="ECO:0000256" key="1">
    <source>
        <dbReference type="SAM" id="MobiDB-lite"/>
    </source>
</evidence>
<gene>
    <name evidence="2" type="ORF">K493DRAFT_297343</name>
</gene>
<protein>
    <recommendedName>
        <fullName evidence="4">CCHC-type domain-containing protein</fullName>
    </recommendedName>
</protein>
<accession>A0A1Y1Z1A1</accession>
<sequence length="285" mass="32740">MPTDESTTWQHTLEGILWAQLTLCTKMKNEMNRQDTRIPIHLNSYSDKTGGNITAWIVQVEQVFQAKNVMDGNKKIAIIGSYLQGTAQSCVLEYVQNFKNIFAQVFEMAEGDRIHYFLKGLKGRTKAEKNQHNWPDHLQNTPKGPTPMELDHIQQTDNPSNSKTWYRCYYCRKSGYFIKDCRKRQSDQKEKHAGTACKNSPEHSQANLMDQPGALGSYDHDHFQAKETLYLAKSMTAQTQSQSTLLVYLPVRIKGRLYTALVKKKKHLEIFDDHHPNDPGSPARH</sequence>